<dbReference type="AlphaFoldDB" id="A0A1Y2M5H9"/>
<keyword evidence="4" id="KW-1015">Disulfide bond</keyword>
<gene>
    <name evidence="5" type="ORF">B5807_03328</name>
</gene>
<dbReference type="GO" id="GO:0052689">
    <property type="term" value="F:carboxylic ester hydrolase activity"/>
    <property type="evidence" value="ECO:0007669"/>
    <property type="project" value="UniProtKB-KW"/>
</dbReference>
<dbReference type="STRING" id="105696.A0A1Y2M5H9"/>
<organism evidence="5 6">
    <name type="scientific">Epicoccum nigrum</name>
    <name type="common">Soil fungus</name>
    <name type="synonym">Epicoccum purpurascens</name>
    <dbReference type="NCBI Taxonomy" id="105696"/>
    <lineage>
        <taxon>Eukaryota</taxon>
        <taxon>Fungi</taxon>
        <taxon>Dikarya</taxon>
        <taxon>Ascomycota</taxon>
        <taxon>Pezizomycotina</taxon>
        <taxon>Dothideomycetes</taxon>
        <taxon>Pleosporomycetidae</taxon>
        <taxon>Pleosporales</taxon>
        <taxon>Pleosporineae</taxon>
        <taxon>Didymellaceae</taxon>
        <taxon>Epicoccum</taxon>
    </lineage>
</organism>
<keyword evidence="6" id="KW-1185">Reference proteome</keyword>
<evidence type="ECO:0000313" key="6">
    <source>
        <dbReference type="Proteomes" id="UP000193240"/>
    </source>
</evidence>
<dbReference type="InterPro" id="IPR011118">
    <property type="entry name" value="Tannase/feruloyl_esterase"/>
</dbReference>
<dbReference type="Proteomes" id="UP000193240">
    <property type="component" value="Unassembled WGS sequence"/>
</dbReference>
<dbReference type="PANTHER" id="PTHR33938">
    <property type="entry name" value="FERULOYL ESTERASE B-RELATED"/>
    <property type="match status" value="1"/>
</dbReference>
<reference evidence="5 6" key="1">
    <citation type="journal article" date="2017" name="Genome Announc.">
        <title>Genome sequence of the saprophytic ascomycete Epicoccum nigrum ICMP 19927 strain isolated from New Zealand.</title>
        <authorList>
            <person name="Fokin M."/>
            <person name="Fleetwood D."/>
            <person name="Weir B.S."/>
            <person name="Villas-Boas S.G."/>
        </authorList>
    </citation>
    <scope>NUCLEOTIDE SEQUENCE [LARGE SCALE GENOMIC DNA]</scope>
    <source>
        <strain evidence="5 6">ICMP 19927</strain>
    </source>
</reference>
<evidence type="ECO:0000256" key="4">
    <source>
        <dbReference type="ARBA" id="ARBA00023157"/>
    </source>
</evidence>
<dbReference type="EMBL" id="KZ107840">
    <property type="protein sequence ID" value="OSS51252.1"/>
    <property type="molecule type" value="Genomic_DNA"/>
</dbReference>
<keyword evidence="2" id="KW-0732">Signal</keyword>
<accession>A0A1Y2M5H9</accession>
<dbReference type="PANTHER" id="PTHR33938:SF8">
    <property type="entry name" value="CARBOXYLIC ESTER HYDROLASE"/>
    <property type="match status" value="1"/>
</dbReference>
<keyword evidence="3" id="KW-0378">Hydrolase</keyword>
<evidence type="ECO:0000256" key="1">
    <source>
        <dbReference type="ARBA" id="ARBA00022487"/>
    </source>
</evidence>
<evidence type="ECO:0000313" key="5">
    <source>
        <dbReference type="EMBL" id="OSS51252.1"/>
    </source>
</evidence>
<keyword evidence="1" id="KW-0719">Serine esterase</keyword>
<protein>
    <submittedName>
        <fullName evidence="5">Uncharacterized protein</fullName>
    </submittedName>
</protein>
<evidence type="ECO:0000256" key="3">
    <source>
        <dbReference type="ARBA" id="ARBA00022801"/>
    </source>
</evidence>
<sequence>MGFVGLTPALQQGYAAESTNGGHDEFSWTSLNWLLNADRTVKWELWQNFMHHSVVEQNLVAKDLLDGIMAAAPALDLVFIFMGRLWPQLVMKKAEIYVSSCEFYFTEKTTEACNMLNGFRDGVVMNSEGCNFRPERLVSDEIVCGVQRITITASMATDVRKIRDSSRSPPGAKIWHGLTPGTNYATLANITISPDGVRSPLPVALPLIDAILLPPSGNLSSLTLTDYFAL</sequence>
<name>A0A1Y2M5H9_EPING</name>
<dbReference type="InParanoid" id="A0A1Y2M5H9"/>
<proteinExistence type="predicted"/>
<evidence type="ECO:0000256" key="2">
    <source>
        <dbReference type="ARBA" id="ARBA00022729"/>
    </source>
</evidence>